<gene>
    <name evidence="1" type="ORF">FAZ98_32565</name>
</gene>
<reference evidence="1 2" key="1">
    <citation type="submission" date="2019-12" db="EMBL/GenBank/DDBJ databases">
        <title>Paraburkholderia acidiphila 7Q-K02 sp. nov and Paraburkholderia acidisoli DHF22 sp. nov., two strains isolated from forest soil.</title>
        <authorList>
            <person name="Gao Z."/>
            <person name="Qiu L."/>
        </authorList>
    </citation>
    <scope>NUCLEOTIDE SEQUENCE [LARGE SCALE GENOMIC DNA]</scope>
    <source>
        <strain evidence="1 2">DHF22</strain>
    </source>
</reference>
<dbReference type="OrthoDB" id="9009585at2"/>
<evidence type="ECO:0000313" key="1">
    <source>
        <dbReference type="EMBL" id="QGZ66511.1"/>
    </source>
</evidence>
<dbReference type="KEGG" id="pacs:FAZ98_32565"/>
<sequence length="90" mass="10226">MQTIIKAGAKTAGLLPASLADTQLDHVERMVQYLTHNMASAVDVGFDSDYWRKRLRTLSDTYDLVATQRKRLLGLLDRLEREIVLNLPRA</sequence>
<dbReference type="RefSeq" id="WP_158957920.1">
    <property type="nucleotide sequence ID" value="NZ_CP046916.1"/>
</dbReference>
<accession>A0A7Z2GR96</accession>
<dbReference type="EMBL" id="CP046916">
    <property type="protein sequence ID" value="QGZ66511.1"/>
    <property type="molecule type" value="Genomic_DNA"/>
</dbReference>
<dbReference type="Proteomes" id="UP000433577">
    <property type="component" value="Chromosome 4"/>
</dbReference>
<name>A0A7Z2GR96_9BURK</name>
<protein>
    <submittedName>
        <fullName evidence="1">Uncharacterized protein</fullName>
    </submittedName>
</protein>
<proteinExistence type="predicted"/>
<dbReference type="AlphaFoldDB" id="A0A7Z2GR96"/>
<keyword evidence="2" id="KW-1185">Reference proteome</keyword>
<organism evidence="1 2">
    <name type="scientific">Paraburkholderia acidisoli</name>
    <dbReference type="NCBI Taxonomy" id="2571748"/>
    <lineage>
        <taxon>Bacteria</taxon>
        <taxon>Pseudomonadati</taxon>
        <taxon>Pseudomonadota</taxon>
        <taxon>Betaproteobacteria</taxon>
        <taxon>Burkholderiales</taxon>
        <taxon>Burkholderiaceae</taxon>
        <taxon>Paraburkholderia</taxon>
    </lineage>
</organism>
<evidence type="ECO:0000313" key="2">
    <source>
        <dbReference type="Proteomes" id="UP000433577"/>
    </source>
</evidence>